<dbReference type="InterPro" id="IPR036264">
    <property type="entry name" value="Bact_exopeptidase_dim_dom"/>
</dbReference>
<reference evidence="7 8" key="1">
    <citation type="submission" date="2018-01" db="EMBL/GenBank/DDBJ databases">
        <title>Cryobacterium sp. nov., from glaciers in China.</title>
        <authorList>
            <person name="Liu Q."/>
            <person name="Xin Y.-H."/>
        </authorList>
    </citation>
    <scope>NUCLEOTIDE SEQUENCE [LARGE SCALE GENOMIC DNA]</scope>
    <source>
        <strain evidence="7 8">TMB1-8</strain>
    </source>
</reference>
<proteinExistence type="predicted"/>
<dbReference type="PANTHER" id="PTHR43808:SF25">
    <property type="entry name" value="PEPTIDASE M20 DIMERISATION DOMAIN-CONTAINING PROTEIN"/>
    <property type="match status" value="1"/>
</dbReference>
<keyword evidence="4" id="KW-0862">Zinc</keyword>
<dbReference type="InterPro" id="IPR011650">
    <property type="entry name" value="Peptidase_M20_dimer"/>
</dbReference>
<dbReference type="GO" id="GO:0046872">
    <property type="term" value="F:metal ion binding"/>
    <property type="evidence" value="ECO:0007669"/>
    <property type="project" value="UniProtKB-KW"/>
</dbReference>
<dbReference type="Pfam" id="PF07687">
    <property type="entry name" value="M20_dimer"/>
    <property type="match status" value="1"/>
</dbReference>
<gene>
    <name evidence="7" type="ORF">C3B59_09200</name>
</gene>
<dbReference type="Gene3D" id="3.40.630.10">
    <property type="entry name" value="Zn peptidases"/>
    <property type="match status" value="1"/>
</dbReference>
<evidence type="ECO:0000313" key="7">
    <source>
        <dbReference type="EMBL" id="POH65080.1"/>
    </source>
</evidence>
<dbReference type="Gene3D" id="3.30.70.360">
    <property type="match status" value="1"/>
</dbReference>
<evidence type="ECO:0000256" key="1">
    <source>
        <dbReference type="ARBA" id="ARBA00001947"/>
    </source>
</evidence>
<dbReference type="InterPro" id="IPR050072">
    <property type="entry name" value="Peptidase_M20A"/>
</dbReference>
<dbReference type="AlphaFoldDB" id="A0A2S3ZEX0"/>
<evidence type="ECO:0000256" key="5">
    <source>
        <dbReference type="SAM" id="MobiDB-lite"/>
    </source>
</evidence>
<accession>A0A2S3ZEX0</accession>
<organism evidence="7 8">
    <name type="scientific">Cryobacterium zongtaii</name>
    <dbReference type="NCBI Taxonomy" id="1259217"/>
    <lineage>
        <taxon>Bacteria</taxon>
        <taxon>Bacillati</taxon>
        <taxon>Actinomycetota</taxon>
        <taxon>Actinomycetes</taxon>
        <taxon>Micrococcales</taxon>
        <taxon>Microbacteriaceae</taxon>
        <taxon>Cryobacterium</taxon>
    </lineage>
</organism>
<dbReference type="InterPro" id="IPR001261">
    <property type="entry name" value="ArgE/DapE_CS"/>
</dbReference>
<dbReference type="Proteomes" id="UP000237104">
    <property type="component" value="Unassembled WGS sequence"/>
</dbReference>
<evidence type="ECO:0000256" key="3">
    <source>
        <dbReference type="ARBA" id="ARBA00022801"/>
    </source>
</evidence>
<feature type="region of interest" description="Disordered" evidence="5">
    <location>
        <begin position="1"/>
        <end position="26"/>
    </location>
</feature>
<feature type="domain" description="Peptidase M20 dimerisation" evidence="6">
    <location>
        <begin position="197"/>
        <end position="303"/>
    </location>
</feature>
<dbReference type="GO" id="GO:0016787">
    <property type="term" value="F:hydrolase activity"/>
    <property type="evidence" value="ECO:0007669"/>
    <property type="project" value="UniProtKB-KW"/>
</dbReference>
<name>A0A2S3ZEX0_9MICO</name>
<sequence length="404" mass="42682">MATNPSHEPGPTGALEPGSLGPGDNGHLDPVLLAARLIAIDSTNPDLCPDGAGEAEIADWCAQWLAARGFEVHRLEERTGRPSIVGIKRGTGDGASLMLNAHLDTVGVDGYEGDPFSGARHSGRVHGRGAFDTKGGLAAVLVAAHRATLTPLAGDLLVTLVADEEFGSLGTEEVLRRFTADAAIVVEPSELSLTVCHRGFAWFELTLHGRAAHGSMPGQGVDAIRHAGLVLQCLDELRAGMEKKPAHPLLGHGSVRVATITGGTDAATVAASATLTIERRTLPGETPELVEAELRRLLDRLARDAADFRYDLTRLVARGAFEADPNWPIVRLLDEQAERVLGHAVLQRGEPFWTDAGLVREAGIQCLLFGVDGAGAHAPVEWATESSIHQVAEILEDTIVAFCG</sequence>
<dbReference type="Pfam" id="PF01546">
    <property type="entry name" value="Peptidase_M20"/>
    <property type="match status" value="1"/>
</dbReference>
<dbReference type="PANTHER" id="PTHR43808">
    <property type="entry name" value="ACETYLORNITHINE DEACETYLASE"/>
    <property type="match status" value="1"/>
</dbReference>
<dbReference type="SUPFAM" id="SSF53187">
    <property type="entry name" value="Zn-dependent exopeptidases"/>
    <property type="match status" value="1"/>
</dbReference>
<dbReference type="OrthoDB" id="7055905at2"/>
<evidence type="ECO:0000259" key="6">
    <source>
        <dbReference type="Pfam" id="PF07687"/>
    </source>
</evidence>
<comment type="cofactor">
    <cofactor evidence="1">
        <name>Zn(2+)</name>
        <dbReference type="ChEBI" id="CHEBI:29105"/>
    </cofactor>
</comment>
<dbReference type="SUPFAM" id="SSF55031">
    <property type="entry name" value="Bacterial exopeptidase dimerisation domain"/>
    <property type="match status" value="1"/>
</dbReference>
<keyword evidence="3" id="KW-0378">Hydrolase</keyword>
<dbReference type="PROSITE" id="PS00758">
    <property type="entry name" value="ARGE_DAPE_CPG2_1"/>
    <property type="match status" value="1"/>
</dbReference>
<evidence type="ECO:0000256" key="4">
    <source>
        <dbReference type="ARBA" id="ARBA00022833"/>
    </source>
</evidence>
<evidence type="ECO:0000256" key="2">
    <source>
        <dbReference type="ARBA" id="ARBA00022723"/>
    </source>
</evidence>
<comment type="caution">
    <text evidence="7">The sequence shown here is derived from an EMBL/GenBank/DDBJ whole genome shotgun (WGS) entry which is preliminary data.</text>
</comment>
<protein>
    <submittedName>
        <fullName evidence="7">Acetylornithine deacetylase</fullName>
    </submittedName>
</protein>
<dbReference type="InterPro" id="IPR002933">
    <property type="entry name" value="Peptidase_M20"/>
</dbReference>
<dbReference type="EMBL" id="PPXF01000042">
    <property type="protein sequence ID" value="POH65080.1"/>
    <property type="molecule type" value="Genomic_DNA"/>
</dbReference>
<evidence type="ECO:0000313" key="8">
    <source>
        <dbReference type="Proteomes" id="UP000237104"/>
    </source>
</evidence>
<keyword evidence="2" id="KW-0479">Metal-binding</keyword>
<dbReference type="RefSeq" id="WP_103431073.1">
    <property type="nucleotide sequence ID" value="NZ_PPXF01000042.1"/>
</dbReference>